<gene>
    <name evidence="3" type="ORF">KCX74_03815</name>
</gene>
<dbReference type="EMBL" id="JAGSOT010000007">
    <property type="protein sequence ID" value="MBR7795167.1"/>
    <property type="molecule type" value="Genomic_DNA"/>
</dbReference>
<evidence type="ECO:0000259" key="2">
    <source>
        <dbReference type="Pfam" id="PF03703"/>
    </source>
</evidence>
<organism evidence="3 4">
    <name type="scientific">Virgibacillus salarius</name>
    <dbReference type="NCBI Taxonomy" id="447199"/>
    <lineage>
        <taxon>Bacteria</taxon>
        <taxon>Bacillati</taxon>
        <taxon>Bacillota</taxon>
        <taxon>Bacilli</taxon>
        <taxon>Bacillales</taxon>
        <taxon>Bacillaceae</taxon>
        <taxon>Virgibacillus</taxon>
    </lineage>
</organism>
<dbReference type="InterPro" id="IPR005182">
    <property type="entry name" value="YdbS-like_PH"/>
</dbReference>
<feature type="domain" description="YdbS-like PH" evidence="2">
    <location>
        <begin position="80"/>
        <end position="154"/>
    </location>
</feature>
<dbReference type="Pfam" id="PF03703">
    <property type="entry name" value="bPH_2"/>
    <property type="match status" value="1"/>
</dbReference>
<evidence type="ECO:0000313" key="4">
    <source>
        <dbReference type="Proteomes" id="UP000675284"/>
    </source>
</evidence>
<keyword evidence="1" id="KW-1133">Transmembrane helix</keyword>
<dbReference type="PANTHER" id="PTHR34473:SF2">
    <property type="entry name" value="UPF0699 TRANSMEMBRANE PROTEIN YDBT"/>
    <property type="match status" value="1"/>
</dbReference>
<evidence type="ECO:0000256" key="1">
    <source>
        <dbReference type="SAM" id="Phobius"/>
    </source>
</evidence>
<dbReference type="Proteomes" id="UP000675284">
    <property type="component" value="Unassembled WGS sequence"/>
</dbReference>
<dbReference type="AlphaFoldDB" id="A0A941IAA0"/>
<keyword evidence="4" id="KW-1185">Reference proteome</keyword>
<sequence>MYANMKEPDQHISKDAIRVWRISNCIIHISFILMAIILLILDNHFDWYNWVTYVLWIVLTLDIITAIWSIFFEPVLLQKYWRYGVDEAYVKLRHGKWHIHNQVIPMTKVQYVGLEQGPLLRKYNLYTISIGTMASTHQIPALSEQEAISLRNQIATLARIKEVEY</sequence>
<feature type="transmembrane region" description="Helical" evidence="1">
    <location>
        <begin position="21"/>
        <end position="41"/>
    </location>
</feature>
<keyword evidence="1" id="KW-0472">Membrane</keyword>
<evidence type="ECO:0000313" key="3">
    <source>
        <dbReference type="EMBL" id="MBR7795167.1"/>
    </source>
</evidence>
<accession>A0A941IAA0</accession>
<protein>
    <submittedName>
        <fullName evidence="3">PH domain-containing protein</fullName>
    </submittedName>
</protein>
<dbReference type="PANTHER" id="PTHR34473">
    <property type="entry name" value="UPF0699 TRANSMEMBRANE PROTEIN YDBS"/>
    <property type="match status" value="1"/>
</dbReference>
<comment type="caution">
    <text evidence="3">The sequence shown here is derived from an EMBL/GenBank/DDBJ whole genome shotgun (WGS) entry which is preliminary data.</text>
</comment>
<keyword evidence="1" id="KW-0812">Transmembrane</keyword>
<dbReference type="RefSeq" id="WP_026682342.1">
    <property type="nucleotide sequence ID" value="NZ_BAAACY010000054.1"/>
</dbReference>
<proteinExistence type="predicted"/>
<reference evidence="3" key="1">
    <citation type="submission" date="2021-04" db="EMBL/GenBank/DDBJ databases">
        <title>Isolation and polyphasic classification of algal microorganism.</title>
        <authorList>
            <person name="Wang S."/>
        </authorList>
    </citation>
    <scope>NUCLEOTIDE SEQUENCE</scope>
    <source>
        <strain evidence="3">720a</strain>
    </source>
</reference>
<feature type="transmembrane region" description="Helical" evidence="1">
    <location>
        <begin position="53"/>
        <end position="72"/>
    </location>
</feature>
<name>A0A941IAA0_9BACI</name>